<keyword evidence="19" id="KW-1185">Reference proteome</keyword>
<dbReference type="NCBIfam" id="TIGR01241">
    <property type="entry name" value="FtsH_fam"/>
    <property type="match status" value="1"/>
</dbReference>
<evidence type="ECO:0000256" key="15">
    <source>
        <dbReference type="RuleBase" id="RU003651"/>
    </source>
</evidence>
<evidence type="ECO:0000256" key="11">
    <source>
        <dbReference type="ARBA" id="ARBA00023049"/>
    </source>
</evidence>
<dbReference type="GO" id="GO:0004176">
    <property type="term" value="F:ATP-dependent peptidase activity"/>
    <property type="evidence" value="ECO:0007669"/>
    <property type="project" value="InterPro"/>
</dbReference>
<dbReference type="FunFam" id="3.40.50.300:FF:000001">
    <property type="entry name" value="ATP-dependent zinc metalloprotease FtsH"/>
    <property type="match status" value="1"/>
</dbReference>
<dbReference type="InterPro" id="IPR003959">
    <property type="entry name" value="ATPase_AAA_core"/>
</dbReference>
<keyword evidence="8 14" id="KW-0862">Zinc</keyword>
<dbReference type="InterPro" id="IPR003960">
    <property type="entry name" value="ATPase_AAA_CS"/>
</dbReference>
<dbReference type="InterPro" id="IPR027417">
    <property type="entry name" value="P-loop_NTPase"/>
</dbReference>
<feature type="transmembrane region" description="Helical" evidence="14">
    <location>
        <begin position="110"/>
        <end position="131"/>
    </location>
</feature>
<organism evidence="18 19">
    <name type="scientific">Tumebacillus avium</name>
    <dbReference type="NCBI Taxonomy" id="1903704"/>
    <lineage>
        <taxon>Bacteria</taxon>
        <taxon>Bacillati</taxon>
        <taxon>Bacillota</taxon>
        <taxon>Bacilli</taxon>
        <taxon>Bacillales</taxon>
        <taxon>Alicyclobacillaceae</taxon>
        <taxon>Tumebacillus</taxon>
    </lineage>
</organism>
<dbReference type="FunFam" id="1.10.8.60:FF:000001">
    <property type="entry name" value="ATP-dependent zinc metalloprotease FtsH"/>
    <property type="match status" value="1"/>
</dbReference>
<evidence type="ECO:0000256" key="3">
    <source>
        <dbReference type="ARBA" id="ARBA00022670"/>
    </source>
</evidence>
<dbReference type="InterPro" id="IPR000642">
    <property type="entry name" value="Peptidase_M41"/>
</dbReference>
<proteinExistence type="inferred from homology"/>
<evidence type="ECO:0000313" key="19">
    <source>
        <dbReference type="Proteomes" id="UP000195437"/>
    </source>
</evidence>
<keyword evidence="11 14" id="KW-0482">Metalloprotease</keyword>
<dbReference type="InterPro" id="IPR003593">
    <property type="entry name" value="AAA+_ATPase"/>
</dbReference>
<evidence type="ECO:0000259" key="17">
    <source>
        <dbReference type="SMART" id="SM00382"/>
    </source>
</evidence>
<evidence type="ECO:0000256" key="4">
    <source>
        <dbReference type="ARBA" id="ARBA00022692"/>
    </source>
</evidence>
<dbReference type="SUPFAM" id="SSF140990">
    <property type="entry name" value="FtsH protease domain-like"/>
    <property type="match status" value="1"/>
</dbReference>
<dbReference type="Pfam" id="PF00004">
    <property type="entry name" value="AAA"/>
    <property type="match status" value="1"/>
</dbReference>
<dbReference type="AlphaFoldDB" id="A0A1Y0IMJ8"/>
<dbReference type="GO" id="GO:0051301">
    <property type="term" value="P:cell division"/>
    <property type="evidence" value="ECO:0007669"/>
    <property type="project" value="UniProtKB-KW"/>
</dbReference>
<feature type="binding site" evidence="14">
    <location>
        <position position="429"/>
    </location>
    <ligand>
        <name>Zn(2+)</name>
        <dbReference type="ChEBI" id="CHEBI:29105"/>
        <note>catalytic</note>
    </ligand>
</feature>
<evidence type="ECO:0000256" key="13">
    <source>
        <dbReference type="ARBA" id="ARBA00061570"/>
    </source>
</evidence>
<keyword evidence="7 14" id="KW-0378">Hydrolase</keyword>
<dbReference type="Pfam" id="PF17862">
    <property type="entry name" value="AAA_lid_3"/>
    <property type="match status" value="1"/>
</dbReference>
<keyword evidence="9 14" id="KW-0067">ATP-binding</keyword>
<feature type="region of interest" description="Disordered" evidence="16">
    <location>
        <begin position="605"/>
        <end position="640"/>
    </location>
</feature>
<keyword evidence="3 14" id="KW-0645">Protease</keyword>
<comment type="function">
    <text evidence="14">Acts as a processive, ATP-dependent zinc metallopeptidase for both cytoplasmic and membrane proteins. Plays a role in the quality control of integral membrane proteins.</text>
</comment>
<dbReference type="GO" id="GO:0006508">
    <property type="term" value="P:proteolysis"/>
    <property type="evidence" value="ECO:0007669"/>
    <property type="project" value="UniProtKB-KW"/>
</dbReference>
<dbReference type="SUPFAM" id="SSF52540">
    <property type="entry name" value="P-loop containing nucleoside triphosphate hydrolases"/>
    <property type="match status" value="1"/>
</dbReference>
<dbReference type="InterPro" id="IPR005936">
    <property type="entry name" value="FtsH"/>
</dbReference>
<dbReference type="PANTHER" id="PTHR23076">
    <property type="entry name" value="METALLOPROTEASE M41 FTSH"/>
    <property type="match status" value="1"/>
</dbReference>
<evidence type="ECO:0000256" key="6">
    <source>
        <dbReference type="ARBA" id="ARBA00022741"/>
    </source>
</evidence>
<name>A0A1Y0IMJ8_9BACL</name>
<keyword evidence="18" id="KW-0131">Cell cycle</keyword>
<dbReference type="Gene3D" id="3.40.50.300">
    <property type="entry name" value="P-loop containing nucleotide triphosphate hydrolases"/>
    <property type="match status" value="1"/>
</dbReference>
<evidence type="ECO:0000256" key="12">
    <source>
        <dbReference type="ARBA" id="ARBA00023136"/>
    </source>
</evidence>
<comment type="subcellular location">
    <subcellularLocation>
        <location evidence="14">Cell membrane</location>
        <topology evidence="14">Multi-pass membrane protein</topology>
        <orientation evidence="14">Cytoplasmic side</orientation>
    </subcellularLocation>
    <subcellularLocation>
        <location evidence="1">Membrane</location>
    </subcellularLocation>
</comment>
<dbReference type="GO" id="GO:0016887">
    <property type="term" value="F:ATP hydrolysis activity"/>
    <property type="evidence" value="ECO:0007669"/>
    <property type="project" value="UniProtKB-UniRule"/>
</dbReference>
<evidence type="ECO:0000256" key="9">
    <source>
        <dbReference type="ARBA" id="ARBA00022840"/>
    </source>
</evidence>
<sequence>MNRFFRNAGFYLLIFLITVGIVNFITGEKQEKLEITYDKFIQKVEKGEVKDLTVTSEGLTLRLTGSMVGDNGTKEEFITRALFSEEFSQQLNEELKTANVTINEPQKESIWFTFLTSIVPFIVIFILFFFLMNQAQGGGSKVMNFGKSRAKLYNEEKKKVTFDDVAGADEEKNELVEVVDFLKDPRKFAALGARIPKGVLLNGPPGTGKTLLARAVAGEAGVPFFSISGSDFVEMFVGVGASRVRDLFETAKKNAPCIIFIDEIDAVGRHRGAGLGGGHDEREQTLNQLLVEMDGFGANEGIIIIAATNRPDILDPALLRPGRFDRQITVNRPDVKGREAILRVHARNKPISDDIPLGAIAKRTPGFTGADLENVLNEAALLAARKDKKLIETSEVDEAIDRVIAGPEKKSRVISEHERKLVAFHEAGHAVVGYHLEHADEVHKVTIVPRGMAGGYTVMIPREDRFFMTRSEMYDKISGLLGGRVAEEIVLNEISTGAHNDLERVTDIARRMITEYGMSDKLGNLQYGHKQGGNVFLGRDIQSDQNYSDTVALEIDQEMRRIVDQCYNRTKEVLTKHRDQLDLLANVLLEKETIDKETIDSLMETGKLPDGTVPGVKVNIGSDSSDSQATTESDEENKDQ</sequence>
<feature type="active site" evidence="14">
    <location>
        <position position="426"/>
    </location>
</feature>
<dbReference type="Gene3D" id="1.10.8.60">
    <property type="match status" value="1"/>
</dbReference>
<dbReference type="EC" id="3.4.24.-" evidence="14"/>
<dbReference type="Pfam" id="PF06480">
    <property type="entry name" value="FtsH_ext"/>
    <property type="match status" value="1"/>
</dbReference>
<keyword evidence="18" id="KW-0132">Cell division</keyword>
<dbReference type="PROSITE" id="PS00674">
    <property type="entry name" value="AAA"/>
    <property type="match status" value="1"/>
</dbReference>
<feature type="compositionally biased region" description="Polar residues" evidence="16">
    <location>
        <begin position="621"/>
        <end position="631"/>
    </location>
</feature>
<dbReference type="GO" id="GO:0004222">
    <property type="term" value="F:metalloendopeptidase activity"/>
    <property type="evidence" value="ECO:0007669"/>
    <property type="project" value="InterPro"/>
</dbReference>
<accession>A0A1Y0IMJ8</accession>
<dbReference type="HAMAP" id="MF_01458">
    <property type="entry name" value="FtsH"/>
    <property type="match status" value="1"/>
</dbReference>
<evidence type="ECO:0000256" key="7">
    <source>
        <dbReference type="ARBA" id="ARBA00022801"/>
    </source>
</evidence>
<dbReference type="InterPro" id="IPR041569">
    <property type="entry name" value="AAA_lid_3"/>
</dbReference>
<comment type="subunit">
    <text evidence="14">Homohexamer.</text>
</comment>
<dbReference type="FunFam" id="1.20.58.760:FF:000001">
    <property type="entry name" value="ATP-dependent zinc metalloprotease FtsH"/>
    <property type="match status" value="1"/>
</dbReference>
<feature type="transmembrane region" description="Helical" evidence="14">
    <location>
        <begin position="7"/>
        <end position="26"/>
    </location>
</feature>
<keyword evidence="6 14" id="KW-0547">Nucleotide-binding</keyword>
<evidence type="ECO:0000256" key="8">
    <source>
        <dbReference type="ARBA" id="ARBA00022833"/>
    </source>
</evidence>
<dbReference type="KEGG" id="tum:CBW65_05440"/>
<dbReference type="Pfam" id="PF01434">
    <property type="entry name" value="Peptidase_M41"/>
    <property type="match status" value="1"/>
</dbReference>
<dbReference type="PANTHER" id="PTHR23076:SF113">
    <property type="entry name" value="ATP-DEPENDENT ZINC METALLOPROTEASE FTSH 1, CHLOROPLASTIC-RELATED"/>
    <property type="match status" value="1"/>
</dbReference>
<keyword evidence="14" id="KW-1003">Cell membrane</keyword>
<dbReference type="SMART" id="SM00382">
    <property type="entry name" value="AAA"/>
    <property type="match status" value="1"/>
</dbReference>
<reference evidence="19" key="1">
    <citation type="submission" date="2017-05" db="EMBL/GenBank/DDBJ databases">
        <authorList>
            <person name="Sung H."/>
        </authorList>
    </citation>
    <scope>NUCLEOTIDE SEQUENCE [LARGE SCALE GENOMIC DNA]</scope>
    <source>
        <strain evidence="19">AR23208</strain>
    </source>
</reference>
<evidence type="ECO:0000256" key="5">
    <source>
        <dbReference type="ARBA" id="ARBA00022723"/>
    </source>
</evidence>
<comment type="similarity">
    <text evidence="15">Belongs to the AAA ATPase family.</text>
</comment>
<dbReference type="CDD" id="cd19501">
    <property type="entry name" value="RecA-like_FtsH"/>
    <property type="match status" value="1"/>
</dbReference>
<feature type="binding site" evidence="14">
    <location>
        <begin position="203"/>
        <end position="210"/>
    </location>
    <ligand>
        <name>ATP</name>
        <dbReference type="ChEBI" id="CHEBI:30616"/>
    </ligand>
</feature>
<dbReference type="GO" id="GO:0005524">
    <property type="term" value="F:ATP binding"/>
    <property type="evidence" value="ECO:0007669"/>
    <property type="project" value="UniProtKB-UniRule"/>
</dbReference>
<keyword evidence="4 14" id="KW-0812">Transmembrane</keyword>
<dbReference type="Gene3D" id="1.20.58.760">
    <property type="entry name" value="Peptidase M41"/>
    <property type="match status" value="1"/>
</dbReference>
<dbReference type="GO" id="GO:0030163">
    <property type="term" value="P:protein catabolic process"/>
    <property type="evidence" value="ECO:0007669"/>
    <property type="project" value="UniProtKB-UniRule"/>
</dbReference>
<evidence type="ECO:0000256" key="10">
    <source>
        <dbReference type="ARBA" id="ARBA00022989"/>
    </source>
</evidence>
<evidence type="ECO:0000313" key="18">
    <source>
        <dbReference type="EMBL" id="ARU60583.1"/>
    </source>
</evidence>
<dbReference type="OrthoDB" id="9809379at2"/>
<protein>
    <recommendedName>
        <fullName evidence="14">ATP-dependent zinc metalloprotease FtsH</fullName>
        <ecNumber evidence="14">3.4.24.-</ecNumber>
    </recommendedName>
</protein>
<feature type="domain" description="AAA+ ATPase" evidence="17">
    <location>
        <begin position="195"/>
        <end position="334"/>
    </location>
</feature>
<keyword evidence="12 14" id="KW-0472">Membrane</keyword>
<feature type="binding site" evidence="14">
    <location>
        <position position="501"/>
    </location>
    <ligand>
        <name>Zn(2+)</name>
        <dbReference type="ChEBI" id="CHEBI:29105"/>
        <note>catalytic</note>
    </ligand>
</feature>
<keyword evidence="10 14" id="KW-1133">Transmembrane helix</keyword>
<dbReference type="EMBL" id="CP021434">
    <property type="protein sequence ID" value="ARU60583.1"/>
    <property type="molecule type" value="Genomic_DNA"/>
</dbReference>
<dbReference type="RefSeq" id="WP_087455975.1">
    <property type="nucleotide sequence ID" value="NZ_CP021434.1"/>
</dbReference>
<dbReference type="InterPro" id="IPR011546">
    <property type="entry name" value="Pept_M41_FtsH_extracell"/>
</dbReference>
<dbReference type="GO" id="GO:0008270">
    <property type="term" value="F:zinc ion binding"/>
    <property type="evidence" value="ECO:0007669"/>
    <property type="project" value="UniProtKB-UniRule"/>
</dbReference>
<gene>
    <name evidence="14" type="primary">ftsH</name>
    <name evidence="18" type="ORF">CBW65_05440</name>
</gene>
<evidence type="ECO:0000256" key="2">
    <source>
        <dbReference type="ARBA" id="ARBA00010044"/>
    </source>
</evidence>
<keyword evidence="5 14" id="KW-0479">Metal-binding</keyword>
<feature type="binding site" evidence="14">
    <location>
        <position position="425"/>
    </location>
    <ligand>
        <name>Zn(2+)</name>
        <dbReference type="ChEBI" id="CHEBI:29105"/>
        <note>catalytic</note>
    </ligand>
</feature>
<comment type="similarity">
    <text evidence="13 14">In the central section; belongs to the AAA ATPase family.</text>
</comment>
<evidence type="ECO:0000256" key="14">
    <source>
        <dbReference type="HAMAP-Rule" id="MF_01458"/>
    </source>
</evidence>
<comment type="similarity">
    <text evidence="2 14">In the C-terminal section; belongs to the peptidase M41 family.</text>
</comment>
<dbReference type="GO" id="GO:0005886">
    <property type="term" value="C:plasma membrane"/>
    <property type="evidence" value="ECO:0007669"/>
    <property type="project" value="UniProtKB-SubCell"/>
</dbReference>
<dbReference type="Proteomes" id="UP000195437">
    <property type="component" value="Chromosome"/>
</dbReference>
<evidence type="ECO:0000256" key="16">
    <source>
        <dbReference type="SAM" id="MobiDB-lite"/>
    </source>
</evidence>
<dbReference type="InterPro" id="IPR037219">
    <property type="entry name" value="Peptidase_M41-like"/>
</dbReference>
<evidence type="ECO:0000256" key="1">
    <source>
        <dbReference type="ARBA" id="ARBA00004370"/>
    </source>
</evidence>
<comment type="cofactor">
    <cofactor evidence="14">
        <name>Zn(2+)</name>
        <dbReference type="ChEBI" id="CHEBI:29105"/>
    </cofactor>
    <text evidence="14">Binds 1 zinc ion per subunit.</text>
</comment>